<gene>
    <name evidence="2" type="ORF">DY000_02039620</name>
</gene>
<protein>
    <submittedName>
        <fullName evidence="2">Uncharacterized protein</fullName>
    </submittedName>
</protein>
<dbReference type="Proteomes" id="UP000266723">
    <property type="component" value="Unassembled WGS sequence"/>
</dbReference>
<reference evidence="2 3" key="1">
    <citation type="journal article" date="2020" name="BMC Genomics">
        <title>Intraspecific diversification of the crop wild relative Brassica cretica Lam. using demographic model selection.</title>
        <authorList>
            <person name="Kioukis A."/>
            <person name="Michalopoulou V.A."/>
            <person name="Briers L."/>
            <person name="Pirintsos S."/>
            <person name="Studholme D.J."/>
            <person name="Pavlidis P."/>
            <person name="Sarris P.F."/>
        </authorList>
    </citation>
    <scope>NUCLEOTIDE SEQUENCE [LARGE SCALE GENOMIC DNA]</scope>
    <source>
        <strain evidence="3">cv. PFS-1207/04</strain>
    </source>
</reference>
<feature type="region of interest" description="Disordered" evidence="1">
    <location>
        <begin position="1"/>
        <end position="25"/>
    </location>
</feature>
<evidence type="ECO:0000313" key="3">
    <source>
        <dbReference type="Proteomes" id="UP000266723"/>
    </source>
</evidence>
<organism evidence="2 3">
    <name type="scientific">Brassica cretica</name>
    <name type="common">Mustard</name>
    <dbReference type="NCBI Taxonomy" id="69181"/>
    <lineage>
        <taxon>Eukaryota</taxon>
        <taxon>Viridiplantae</taxon>
        <taxon>Streptophyta</taxon>
        <taxon>Embryophyta</taxon>
        <taxon>Tracheophyta</taxon>
        <taxon>Spermatophyta</taxon>
        <taxon>Magnoliopsida</taxon>
        <taxon>eudicotyledons</taxon>
        <taxon>Gunneridae</taxon>
        <taxon>Pentapetalae</taxon>
        <taxon>rosids</taxon>
        <taxon>malvids</taxon>
        <taxon>Brassicales</taxon>
        <taxon>Brassicaceae</taxon>
        <taxon>Brassiceae</taxon>
        <taxon>Brassica</taxon>
    </lineage>
</organism>
<evidence type="ECO:0000313" key="2">
    <source>
        <dbReference type="EMBL" id="KAF3532033.1"/>
    </source>
</evidence>
<name>A0ABQ7BHM0_BRACR</name>
<evidence type="ECO:0000256" key="1">
    <source>
        <dbReference type="SAM" id="MobiDB-lite"/>
    </source>
</evidence>
<dbReference type="EMBL" id="QGKV02001507">
    <property type="protein sequence ID" value="KAF3532033.1"/>
    <property type="molecule type" value="Genomic_DNA"/>
</dbReference>
<proteinExistence type="predicted"/>
<sequence>MINHSVWKPEAGPRPGGGTQTRGQGPAGNNMIFFIGLREFHHGVKLLVEFGDVTFPPWWGLVGVGRKFDGEAGNVRIKGDAFAYTSDACAAPVAILGLSLRAGLLITGTFSMFVSVPRDNLVDSWYRSYNQCWDDLASLFHETRRILGVLSQNLKVIRIFVQEPDGCVDLQGDLLVYPVDSKSPPSGRLSLIARVASHSTFHRWVTREFFPRDSRSLSWTRRFNSWIQGSNGTLVLLQNPEMLLGPRGVIGIRRSFLEPGGCRRLRGRI</sequence>
<comment type="caution">
    <text evidence="2">The sequence shown here is derived from an EMBL/GenBank/DDBJ whole genome shotgun (WGS) entry which is preliminary data.</text>
</comment>
<keyword evidence="3" id="KW-1185">Reference proteome</keyword>
<accession>A0ABQ7BHM0</accession>